<dbReference type="PANTHER" id="PTHR34856">
    <property type="entry name" value="PROTEIN NRFD"/>
    <property type="match status" value="1"/>
</dbReference>
<dbReference type="PANTHER" id="PTHR34856:SF2">
    <property type="entry name" value="PROTEIN NRFD"/>
    <property type="match status" value="1"/>
</dbReference>
<evidence type="ECO:0000256" key="1">
    <source>
        <dbReference type="ARBA" id="ARBA00004651"/>
    </source>
</evidence>
<feature type="transmembrane region" description="Helical" evidence="7">
    <location>
        <begin position="254"/>
        <end position="277"/>
    </location>
</feature>
<proteinExistence type="inferred from homology"/>
<evidence type="ECO:0000256" key="2">
    <source>
        <dbReference type="ARBA" id="ARBA00008929"/>
    </source>
</evidence>
<gene>
    <name evidence="8" type="primary">nrfD</name>
    <name evidence="8" type="ORF">HWQ67_11760</name>
</gene>
<dbReference type="Proteomes" id="UP001196980">
    <property type="component" value="Unassembled WGS sequence"/>
</dbReference>
<keyword evidence="4 7" id="KW-0812">Transmembrane</keyword>
<sequence length="326" mass="36280">MKLVVTPRSEGKEVVEKIYWNYIIAFYLFAAGISAGALLLSIVAGAINAEKYNRIVRVGAYVAPFPISVGILALVFDLERPWLCWRLFVTFEGTSVMSIGAWLILFFTIVSVLYLYPWLSEVRDPLRLRGFVTHRTVQRFIRYIGVVLSLGVATYTGVLICTLAARPFWNSPMIPIVFLVSAVIDAVAVITLGLYLGHPEDDDLCVNAFFMHCIDFVLLLVLTIVVTFFLVGLYTSTEGAGAALDVVMSGQLRFHFWFGVVVLGMAIPLTHVMRQLLPQLLGHNHRQHPLWSVVTAELCVLLGGYMLRYVVVYAGQLTTANLVVGF</sequence>
<evidence type="ECO:0000256" key="7">
    <source>
        <dbReference type="SAM" id="Phobius"/>
    </source>
</evidence>
<keyword evidence="9" id="KW-1185">Reference proteome</keyword>
<comment type="caution">
    <text evidence="8">The sequence shown here is derived from an EMBL/GenBank/DDBJ whole genome shotgun (WGS) entry which is preliminary data.</text>
</comment>
<protein>
    <submittedName>
        <fullName evidence="8">Polysulfide reductase NrfD</fullName>
    </submittedName>
</protein>
<dbReference type="EMBL" id="JABXWD010000223">
    <property type="protein sequence ID" value="MBV6342263.1"/>
    <property type="molecule type" value="Genomic_DNA"/>
</dbReference>
<feature type="transmembrane region" description="Helical" evidence="7">
    <location>
        <begin position="289"/>
        <end position="307"/>
    </location>
</feature>
<feature type="transmembrane region" description="Helical" evidence="7">
    <location>
        <begin position="96"/>
        <end position="119"/>
    </location>
</feature>
<accession>A0ABS6S1I8</accession>
<reference evidence="8 9" key="1">
    <citation type="journal article" date="2020" name="J Geophys Res Biogeosci">
        <title>Magnetotaxis as an Adaptation to Enable Bacterial Shuttling of Microbial Sulfur and Sulfur Cycling Across Aquatic Oxic#Anoxic Interfaces.</title>
        <authorList>
            <person name="Li J."/>
            <person name="Liu P."/>
            <person name="Wang J."/>
            <person name="Roberts A.P."/>
            <person name="Pan Y."/>
        </authorList>
    </citation>
    <scope>NUCLEOTIDE SEQUENCE [LARGE SCALE GENOMIC DNA]</scope>
    <source>
        <strain evidence="8 9">MYR-1_YQ</strain>
    </source>
</reference>
<dbReference type="InterPro" id="IPR005614">
    <property type="entry name" value="NrfD-like"/>
</dbReference>
<keyword evidence="5 7" id="KW-1133">Transmembrane helix</keyword>
<comment type="subcellular location">
    <subcellularLocation>
        <location evidence="1">Cell membrane</location>
        <topology evidence="1">Multi-pass membrane protein</topology>
    </subcellularLocation>
</comment>
<dbReference type="InterPro" id="IPR052049">
    <property type="entry name" value="Electron_transfer_protein"/>
</dbReference>
<dbReference type="RefSeq" id="WP_218252885.1">
    <property type="nucleotide sequence ID" value="NZ_JABXWD010000223.1"/>
</dbReference>
<keyword evidence="6 7" id="KW-0472">Membrane</keyword>
<feature type="transmembrane region" description="Helical" evidence="7">
    <location>
        <begin position="177"/>
        <end position="197"/>
    </location>
</feature>
<evidence type="ECO:0000313" key="8">
    <source>
        <dbReference type="EMBL" id="MBV6342263.1"/>
    </source>
</evidence>
<name>A0ABS6S1I8_9BACT</name>
<feature type="transmembrane region" description="Helical" evidence="7">
    <location>
        <begin position="209"/>
        <end position="234"/>
    </location>
</feature>
<feature type="transmembrane region" description="Helical" evidence="7">
    <location>
        <begin position="58"/>
        <end position="76"/>
    </location>
</feature>
<feature type="transmembrane region" description="Helical" evidence="7">
    <location>
        <begin position="140"/>
        <end position="165"/>
    </location>
</feature>
<evidence type="ECO:0000256" key="3">
    <source>
        <dbReference type="ARBA" id="ARBA00022475"/>
    </source>
</evidence>
<evidence type="ECO:0000256" key="6">
    <source>
        <dbReference type="ARBA" id="ARBA00023136"/>
    </source>
</evidence>
<dbReference type="Pfam" id="PF03916">
    <property type="entry name" value="NrfD"/>
    <property type="match status" value="1"/>
</dbReference>
<evidence type="ECO:0000313" key="9">
    <source>
        <dbReference type="Proteomes" id="UP001196980"/>
    </source>
</evidence>
<feature type="transmembrane region" description="Helical" evidence="7">
    <location>
        <begin position="20"/>
        <end position="46"/>
    </location>
</feature>
<evidence type="ECO:0000256" key="4">
    <source>
        <dbReference type="ARBA" id="ARBA00022692"/>
    </source>
</evidence>
<comment type="similarity">
    <text evidence="2">Belongs to the NrfD family.</text>
</comment>
<keyword evidence="3" id="KW-1003">Cell membrane</keyword>
<evidence type="ECO:0000256" key="5">
    <source>
        <dbReference type="ARBA" id="ARBA00022989"/>
    </source>
</evidence>
<organism evidence="8 9">
    <name type="scientific">Candidatus Magnetobacterium casense</name>
    <dbReference type="NCBI Taxonomy" id="1455061"/>
    <lineage>
        <taxon>Bacteria</taxon>
        <taxon>Pseudomonadati</taxon>
        <taxon>Nitrospirota</taxon>
        <taxon>Thermodesulfovibrionia</taxon>
        <taxon>Thermodesulfovibrionales</taxon>
        <taxon>Candidatus Magnetobacteriaceae</taxon>
        <taxon>Candidatus Magnetobacterium</taxon>
    </lineage>
</organism>